<evidence type="ECO:0000313" key="2">
    <source>
        <dbReference type="Proteomes" id="UP001552299"/>
    </source>
</evidence>
<evidence type="ECO:0000313" key="1">
    <source>
        <dbReference type="EMBL" id="KAL0910379.1"/>
    </source>
</evidence>
<reference evidence="1 2" key="1">
    <citation type="journal article" date="2024" name="Plant Biotechnol. J.">
        <title>Dendrobium thyrsiflorum genome and its molecular insights into genes involved in important horticultural traits.</title>
        <authorList>
            <person name="Chen B."/>
            <person name="Wang J.Y."/>
            <person name="Zheng P.J."/>
            <person name="Li K.L."/>
            <person name="Liang Y.M."/>
            <person name="Chen X.F."/>
            <person name="Zhang C."/>
            <person name="Zhao X."/>
            <person name="He X."/>
            <person name="Zhang G.Q."/>
            <person name="Liu Z.J."/>
            <person name="Xu Q."/>
        </authorList>
    </citation>
    <scope>NUCLEOTIDE SEQUENCE [LARGE SCALE GENOMIC DNA]</scope>
    <source>
        <strain evidence="1">GZMU011</strain>
    </source>
</reference>
<comment type="caution">
    <text evidence="1">The sequence shown here is derived from an EMBL/GenBank/DDBJ whole genome shotgun (WGS) entry which is preliminary data.</text>
</comment>
<dbReference type="EMBL" id="JANQDX010000016">
    <property type="protein sequence ID" value="KAL0910379.1"/>
    <property type="molecule type" value="Genomic_DNA"/>
</dbReference>
<dbReference type="Proteomes" id="UP001552299">
    <property type="component" value="Unassembled WGS sequence"/>
</dbReference>
<dbReference type="AlphaFoldDB" id="A0ABD0UC47"/>
<organism evidence="1 2">
    <name type="scientific">Dendrobium thyrsiflorum</name>
    <name type="common">Pinecone-like raceme dendrobium</name>
    <name type="synonym">Orchid</name>
    <dbReference type="NCBI Taxonomy" id="117978"/>
    <lineage>
        <taxon>Eukaryota</taxon>
        <taxon>Viridiplantae</taxon>
        <taxon>Streptophyta</taxon>
        <taxon>Embryophyta</taxon>
        <taxon>Tracheophyta</taxon>
        <taxon>Spermatophyta</taxon>
        <taxon>Magnoliopsida</taxon>
        <taxon>Liliopsida</taxon>
        <taxon>Asparagales</taxon>
        <taxon>Orchidaceae</taxon>
        <taxon>Epidendroideae</taxon>
        <taxon>Malaxideae</taxon>
        <taxon>Dendrobiinae</taxon>
        <taxon>Dendrobium</taxon>
    </lineage>
</organism>
<proteinExistence type="predicted"/>
<keyword evidence="2" id="KW-1185">Reference proteome</keyword>
<gene>
    <name evidence="1" type="ORF">M5K25_021355</name>
</gene>
<protein>
    <submittedName>
        <fullName evidence="1">Uncharacterized protein</fullName>
    </submittedName>
</protein>
<sequence>MIQVKNIFELRANTLYRALHLDGSSVSSETKTTMISANAVFPRSIHASVERCSKSKLVHSITRQVRPRLRVF</sequence>
<accession>A0ABD0UC47</accession>
<name>A0ABD0UC47_DENTH</name>